<evidence type="ECO:0000313" key="2">
    <source>
        <dbReference type="EMBL" id="KAA2558552.1"/>
    </source>
</evidence>
<sequence>MRNLLILIMPLLASAVGCSKEDIVPAAESATRFTLRVCPEATQAITRAADERAVEDINVFLFDPQGIRPSQHFYVQGGVLERSIPAGRYDVYAVANLHEDMGPMSRKTLSAYEFRVPRSYTSLPMSGYAECTVGKGMPEATVTVRRNVAKIVCNISFYGVDYDLKLQSVQVMDMAGVTTLFAEDQQARELTSSELSAIASYENRKASRTFFLAENCRGEVPGITSQEQKCAGNAPEGATFLRIKAQREGKLLTYDVYLGENNTTNFDVRRNTVYTLNIVIKGENVVDTRVDAFEVGISDNFPFEGYRFEGYCLYDPGRQLTITVDDPQKAGSLSATVRLLQGQHGAFLFNGQPLTSSVTLPLNDPSGVYSFSVDYIPGEVFTADNYRLVYEVVVSNTDGYSYTKTFTHDFYNLLTIYTYWKRGTTHRGRGSVDKENMTVVKWSSSYTPEDNRMMILSLDDGPLVPLKPVDGSKVGGWYADRGLTQFVSAENPYRHPMKSFRDTLYVDFVQEAVYIYTHVDLVEISCDGAYRIDQEKQAFVVPIGSRCTFKGIGGKTVAVWWSNFIGHYPRKELSREPEYSFTAWENCNVVPEFQID</sequence>
<dbReference type="Pfam" id="PF16249">
    <property type="entry name" value="DUF4906"/>
    <property type="match status" value="1"/>
</dbReference>
<dbReference type="PROSITE" id="PS51257">
    <property type="entry name" value="PROKAR_LIPOPROTEIN"/>
    <property type="match status" value="1"/>
</dbReference>
<accession>A0A9P3ZHT8</accession>
<reference evidence="2 3" key="1">
    <citation type="journal article" date="2019" name="Nat. Med.">
        <title>A library of human gut bacterial isolates paired with longitudinal multiomics data enables mechanistic microbiome research.</title>
        <authorList>
            <person name="Poyet M."/>
            <person name="Groussin M."/>
            <person name="Gibbons S.M."/>
            <person name="Avila-Pacheco J."/>
            <person name="Jiang X."/>
            <person name="Kearney S.M."/>
            <person name="Perrotta A.R."/>
            <person name="Berdy B."/>
            <person name="Zhao S."/>
            <person name="Lieberman T.D."/>
            <person name="Swanson P.K."/>
            <person name="Smith M."/>
            <person name="Roesemann S."/>
            <person name="Alexander J.E."/>
            <person name="Rich S.A."/>
            <person name="Livny J."/>
            <person name="Vlamakis H."/>
            <person name="Clish C."/>
            <person name="Bullock K."/>
            <person name="Deik A."/>
            <person name="Scott J."/>
            <person name="Pierce K.A."/>
            <person name="Xavier R.J."/>
            <person name="Alm E.J."/>
        </authorList>
    </citation>
    <scope>NUCLEOTIDE SEQUENCE [LARGE SCALE GENOMIC DNA]</scope>
    <source>
        <strain evidence="2 3">BIOML-A204</strain>
    </source>
</reference>
<dbReference type="InterPro" id="IPR032594">
    <property type="entry name" value="DUF4906"/>
</dbReference>
<proteinExistence type="predicted"/>
<gene>
    <name evidence="2" type="ORF">F2S36_12985</name>
</gene>
<organism evidence="2 3">
    <name type="scientific">Alistipes onderdonkii</name>
    <dbReference type="NCBI Taxonomy" id="328813"/>
    <lineage>
        <taxon>Bacteria</taxon>
        <taxon>Pseudomonadati</taxon>
        <taxon>Bacteroidota</taxon>
        <taxon>Bacteroidia</taxon>
        <taxon>Bacteroidales</taxon>
        <taxon>Rikenellaceae</taxon>
        <taxon>Alistipes</taxon>
    </lineage>
</organism>
<dbReference type="Proteomes" id="UP000323119">
    <property type="component" value="Unassembled WGS sequence"/>
</dbReference>
<feature type="domain" description="DUF4906" evidence="1">
    <location>
        <begin position="207"/>
        <end position="278"/>
    </location>
</feature>
<evidence type="ECO:0000313" key="3">
    <source>
        <dbReference type="Proteomes" id="UP000323119"/>
    </source>
</evidence>
<name>A0A9P3ZHT8_9BACT</name>
<dbReference type="AlphaFoldDB" id="A0A9P3ZHT8"/>
<evidence type="ECO:0000259" key="1">
    <source>
        <dbReference type="Pfam" id="PF16249"/>
    </source>
</evidence>
<dbReference type="RefSeq" id="WP_082426761.1">
    <property type="nucleotide sequence ID" value="NZ_JADMQE010000014.1"/>
</dbReference>
<comment type="caution">
    <text evidence="2">The sequence shown here is derived from an EMBL/GenBank/DDBJ whole genome shotgun (WGS) entry which is preliminary data.</text>
</comment>
<dbReference type="EMBL" id="VVUY01000013">
    <property type="protein sequence ID" value="KAA2558552.1"/>
    <property type="molecule type" value="Genomic_DNA"/>
</dbReference>
<protein>
    <submittedName>
        <fullName evidence="2">DUF4906 domain-containing protein</fullName>
    </submittedName>
</protein>